<evidence type="ECO:0008006" key="3">
    <source>
        <dbReference type="Google" id="ProtNLM"/>
    </source>
</evidence>
<dbReference type="OrthoDB" id="27483at2759"/>
<organism evidence="1 2">
    <name type="scientific">Lophiostoma macrostomum CBS 122681</name>
    <dbReference type="NCBI Taxonomy" id="1314788"/>
    <lineage>
        <taxon>Eukaryota</taxon>
        <taxon>Fungi</taxon>
        <taxon>Dikarya</taxon>
        <taxon>Ascomycota</taxon>
        <taxon>Pezizomycotina</taxon>
        <taxon>Dothideomycetes</taxon>
        <taxon>Pleosporomycetidae</taxon>
        <taxon>Pleosporales</taxon>
        <taxon>Lophiostomataceae</taxon>
        <taxon>Lophiostoma</taxon>
    </lineage>
</organism>
<evidence type="ECO:0000313" key="2">
    <source>
        <dbReference type="Proteomes" id="UP000799324"/>
    </source>
</evidence>
<reference evidence="1" key="1">
    <citation type="journal article" date="2020" name="Stud. Mycol.">
        <title>101 Dothideomycetes genomes: a test case for predicting lifestyles and emergence of pathogens.</title>
        <authorList>
            <person name="Haridas S."/>
            <person name="Albert R."/>
            <person name="Binder M."/>
            <person name="Bloem J."/>
            <person name="Labutti K."/>
            <person name="Salamov A."/>
            <person name="Andreopoulos B."/>
            <person name="Baker S."/>
            <person name="Barry K."/>
            <person name="Bills G."/>
            <person name="Bluhm B."/>
            <person name="Cannon C."/>
            <person name="Castanera R."/>
            <person name="Culley D."/>
            <person name="Daum C."/>
            <person name="Ezra D."/>
            <person name="Gonzalez J."/>
            <person name="Henrissat B."/>
            <person name="Kuo A."/>
            <person name="Liang C."/>
            <person name="Lipzen A."/>
            <person name="Lutzoni F."/>
            <person name="Magnuson J."/>
            <person name="Mondo S."/>
            <person name="Nolan M."/>
            <person name="Ohm R."/>
            <person name="Pangilinan J."/>
            <person name="Park H.-J."/>
            <person name="Ramirez L."/>
            <person name="Alfaro M."/>
            <person name="Sun H."/>
            <person name="Tritt A."/>
            <person name="Yoshinaga Y."/>
            <person name="Zwiers L.-H."/>
            <person name="Turgeon B."/>
            <person name="Goodwin S."/>
            <person name="Spatafora J."/>
            <person name="Crous P."/>
            <person name="Grigoriev I."/>
        </authorList>
    </citation>
    <scope>NUCLEOTIDE SEQUENCE</scope>
    <source>
        <strain evidence="1">CBS 122681</strain>
    </source>
</reference>
<evidence type="ECO:0000313" key="1">
    <source>
        <dbReference type="EMBL" id="KAF2649770.1"/>
    </source>
</evidence>
<dbReference type="Proteomes" id="UP000799324">
    <property type="component" value="Unassembled WGS sequence"/>
</dbReference>
<protein>
    <recommendedName>
        <fullName evidence="3">Fe2OG dioxygenase domain-containing protein</fullName>
    </recommendedName>
</protein>
<keyword evidence="2" id="KW-1185">Reference proteome</keyword>
<name>A0A6A6SQ58_9PLEO</name>
<dbReference type="Gene3D" id="2.60.120.620">
    <property type="entry name" value="q2cbj1_9rhob like domain"/>
    <property type="match status" value="1"/>
</dbReference>
<dbReference type="PANTHER" id="PTHR33099">
    <property type="entry name" value="FE2OG DIOXYGENASE DOMAIN-CONTAINING PROTEIN"/>
    <property type="match status" value="1"/>
</dbReference>
<proteinExistence type="predicted"/>
<dbReference type="PANTHER" id="PTHR33099:SF7">
    <property type="entry name" value="MYND-TYPE DOMAIN-CONTAINING PROTEIN"/>
    <property type="match status" value="1"/>
</dbReference>
<dbReference type="EMBL" id="MU004479">
    <property type="protein sequence ID" value="KAF2649770.1"/>
    <property type="molecule type" value="Genomic_DNA"/>
</dbReference>
<sequence length="459" mass="48943">MSSTTQDLHNAISKELGSFIASKSSTFACGGRVPIFGVGTDDTSNALSSSPVALRWDSPEVSSGISKLIFPVDAFNDEHKAGLIKLVQDCQPASFGYKGEDIIDESYRKATKLDSSAFSSDFCPYKLGIIDTIAQVLLPNANSRLGTSGVKAELYKLNIYGAPSGLFKAHVDTPRSGTQFGSLVVSLPCHHKGGQLVVRHAGHVMTFDWGITGSNSGLGGIQWAAFYSDCEHEVLEVIEGYRITLTYNLYYSPGVGDLAGNSPAMDIKQLPLFNKVKAALDDPAFLAEGGHLGVYCQHAYAHSTEEGAKALPGVLKGADMAVYSVFKALGLKMSVRPIFDLGNFYDDDDDYYGSSDGEEEDDHSIKQTGSFILNSCGGVCVTEVGGGEESNEEILQAASGRWLKVNWLTDPSAFSEISFVHLTYGNEAGISQVYSHAALVVTVPATSVRQGVNLLNAAG</sequence>
<accession>A0A6A6SQ58</accession>
<dbReference type="AlphaFoldDB" id="A0A6A6SQ58"/>
<gene>
    <name evidence="1" type="ORF">K491DRAFT_683553</name>
</gene>